<dbReference type="EMBL" id="JACIEN010000001">
    <property type="protein sequence ID" value="MBB4015531.1"/>
    <property type="molecule type" value="Genomic_DNA"/>
</dbReference>
<keyword evidence="4" id="KW-0249">Electron transport</keyword>
<evidence type="ECO:0000256" key="2">
    <source>
        <dbReference type="ARBA" id="ARBA00022617"/>
    </source>
</evidence>
<dbReference type="GO" id="GO:0046872">
    <property type="term" value="F:metal ion binding"/>
    <property type="evidence" value="ECO:0007669"/>
    <property type="project" value="UniProtKB-KW"/>
</dbReference>
<evidence type="ECO:0000256" key="4">
    <source>
        <dbReference type="ARBA" id="ARBA00022982"/>
    </source>
</evidence>
<dbReference type="PROSITE" id="PS51007">
    <property type="entry name" value="CYTC"/>
    <property type="match status" value="1"/>
</dbReference>
<keyword evidence="10" id="KW-1185">Reference proteome</keyword>
<dbReference type="Pfam" id="PF13442">
    <property type="entry name" value="Cytochrome_CBB3"/>
    <property type="match status" value="1"/>
</dbReference>
<organism evidence="9 10">
    <name type="scientific">Chelatococcus caeni</name>
    <dbReference type="NCBI Taxonomy" id="1348468"/>
    <lineage>
        <taxon>Bacteria</taxon>
        <taxon>Pseudomonadati</taxon>
        <taxon>Pseudomonadota</taxon>
        <taxon>Alphaproteobacteria</taxon>
        <taxon>Hyphomicrobiales</taxon>
        <taxon>Chelatococcaceae</taxon>
        <taxon>Chelatococcus</taxon>
    </lineage>
</organism>
<reference evidence="9 10" key="1">
    <citation type="submission" date="2020-08" db="EMBL/GenBank/DDBJ databases">
        <title>Genomic Encyclopedia of Type Strains, Phase IV (KMG-IV): sequencing the most valuable type-strain genomes for metagenomic binning, comparative biology and taxonomic classification.</title>
        <authorList>
            <person name="Goeker M."/>
        </authorList>
    </citation>
    <scope>NUCLEOTIDE SEQUENCE [LARGE SCALE GENOMIC DNA]</scope>
    <source>
        <strain evidence="9 10">DSM 103737</strain>
    </source>
</reference>
<evidence type="ECO:0000256" key="5">
    <source>
        <dbReference type="ARBA" id="ARBA00023004"/>
    </source>
</evidence>
<comment type="caution">
    <text evidence="9">The sequence shown here is derived from an EMBL/GenBank/DDBJ whole genome shotgun (WGS) entry which is preliminary data.</text>
</comment>
<protein>
    <submittedName>
        <fullName evidence="9">Cytochrome c553</fullName>
    </submittedName>
</protein>
<evidence type="ECO:0000313" key="10">
    <source>
        <dbReference type="Proteomes" id="UP000577362"/>
    </source>
</evidence>
<evidence type="ECO:0000313" key="9">
    <source>
        <dbReference type="EMBL" id="MBB4015531.1"/>
    </source>
</evidence>
<evidence type="ECO:0000256" key="1">
    <source>
        <dbReference type="ARBA" id="ARBA00022448"/>
    </source>
</evidence>
<dbReference type="RefSeq" id="WP_019400539.1">
    <property type="nucleotide sequence ID" value="NZ_JACIEN010000001.1"/>
</dbReference>
<dbReference type="InterPro" id="IPR009056">
    <property type="entry name" value="Cyt_c-like_dom"/>
</dbReference>
<evidence type="ECO:0000256" key="3">
    <source>
        <dbReference type="ARBA" id="ARBA00022723"/>
    </source>
</evidence>
<dbReference type="GO" id="GO:0009055">
    <property type="term" value="F:electron transfer activity"/>
    <property type="evidence" value="ECO:0007669"/>
    <property type="project" value="InterPro"/>
</dbReference>
<dbReference type="InterPro" id="IPR050597">
    <property type="entry name" value="Cytochrome_c_Oxidase_Subunit"/>
</dbReference>
<sequence length="109" mass="11609">MTMRSIAILAAVLAAVPVLAQAADVKAGRGLAVAKCQTCHGLNGIATIAEAPHLAGESEIYLETQLRAFRSGKRQQEMMSIVAKDLTDEEIANLAAWYAAIRIEATMPE</sequence>
<keyword evidence="5 6" id="KW-0408">Iron</keyword>
<dbReference type="Gene3D" id="1.10.760.10">
    <property type="entry name" value="Cytochrome c-like domain"/>
    <property type="match status" value="1"/>
</dbReference>
<feature type="chain" id="PRO_5032611059" evidence="7">
    <location>
        <begin position="23"/>
        <end position="109"/>
    </location>
</feature>
<dbReference type="AlphaFoldDB" id="A0A840BPY6"/>
<dbReference type="SUPFAM" id="SSF46626">
    <property type="entry name" value="Cytochrome c"/>
    <property type="match status" value="1"/>
</dbReference>
<dbReference type="PANTHER" id="PTHR33751:SF9">
    <property type="entry name" value="CYTOCHROME C4"/>
    <property type="match status" value="1"/>
</dbReference>
<keyword evidence="2 6" id="KW-0349">Heme</keyword>
<gene>
    <name evidence="9" type="ORF">GGR16_000537</name>
</gene>
<feature type="domain" description="Cytochrome c" evidence="8">
    <location>
        <begin position="23"/>
        <end position="102"/>
    </location>
</feature>
<keyword evidence="1" id="KW-0813">Transport</keyword>
<evidence type="ECO:0000256" key="6">
    <source>
        <dbReference type="PROSITE-ProRule" id="PRU00433"/>
    </source>
</evidence>
<evidence type="ECO:0000259" key="8">
    <source>
        <dbReference type="PROSITE" id="PS51007"/>
    </source>
</evidence>
<dbReference type="GO" id="GO:0020037">
    <property type="term" value="F:heme binding"/>
    <property type="evidence" value="ECO:0007669"/>
    <property type="project" value="InterPro"/>
</dbReference>
<proteinExistence type="predicted"/>
<dbReference type="Proteomes" id="UP000577362">
    <property type="component" value="Unassembled WGS sequence"/>
</dbReference>
<feature type="signal peptide" evidence="7">
    <location>
        <begin position="1"/>
        <end position="22"/>
    </location>
</feature>
<accession>A0A840BPY6</accession>
<dbReference type="InterPro" id="IPR036909">
    <property type="entry name" value="Cyt_c-like_dom_sf"/>
</dbReference>
<keyword evidence="7" id="KW-0732">Signal</keyword>
<dbReference type="PANTHER" id="PTHR33751">
    <property type="entry name" value="CBB3-TYPE CYTOCHROME C OXIDASE SUBUNIT FIXP"/>
    <property type="match status" value="1"/>
</dbReference>
<keyword evidence="3 6" id="KW-0479">Metal-binding</keyword>
<evidence type="ECO:0000256" key="7">
    <source>
        <dbReference type="SAM" id="SignalP"/>
    </source>
</evidence>
<name>A0A840BPY6_9HYPH</name>